<dbReference type="KEGG" id="vg:14010471"/>
<evidence type="ECO:0000313" key="3">
    <source>
        <dbReference type="EMBL" id="AEJ81416.1"/>
    </source>
</evidence>
<dbReference type="Proteomes" id="UP000008892">
    <property type="component" value="Segment"/>
</dbReference>
<keyword evidence="2" id="KW-0812">Transmembrane</keyword>
<organism evidence="3 4">
    <name type="scientific">Erwinia phage vB_EamM-Y2</name>
    <dbReference type="NCBI Taxonomy" id="1051676"/>
    <lineage>
        <taxon>Viruses</taxon>
        <taxon>Duplodnaviria</taxon>
        <taxon>Heunggongvirae</taxon>
        <taxon>Uroviricota</taxon>
        <taxon>Caudoviricetes</taxon>
        <taxon>Chaseviridae</taxon>
        <taxon>Cleopatravirinae</taxon>
        <taxon>Loessnervirus</taxon>
        <taxon>Loessnervirus Y2</taxon>
    </lineage>
</organism>
<feature type="region of interest" description="Disordered" evidence="1">
    <location>
        <begin position="66"/>
        <end position="90"/>
    </location>
</feature>
<accession>G0YPY9</accession>
<keyword evidence="2" id="KW-1133">Transmembrane helix</keyword>
<protein>
    <submittedName>
        <fullName evidence="3">Gp40</fullName>
    </submittedName>
</protein>
<sequence>MNLIAMAAKFKGWIATAFLFLVGVGLAYLSGKKDEKHSNEIEKKDAEIEQTKAVSSAEVSAATDAKKVTQSVSNKSDSSVDDELQRFTRD</sequence>
<proteinExistence type="predicted"/>
<name>G0YPY9_9CAUD</name>
<dbReference type="EMBL" id="HQ728264">
    <property type="protein sequence ID" value="AEJ81416.1"/>
    <property type="molecule type" value="Genomic_DNA"/>
</dbReference>
<reference evidence="3 4" key="1">
    <citation type="journal article" date="2011" name="Appl. Environ. Microbiol.">
        <title>Novel Virulent and Broad-Host-Range Erwinia amylovora Bacteriophages Reveal a High Degree of Mosaicism and a Relationship to Enterobacteriaceae Phages.</title>
        <authorList>
            <person name="Born Y."/>
            <person name="Fieseler L."/>
            <person name="Marazzi J."/>
            <person name="Lurz R."/>
            <person name="Duffy B."/>
            <person name="Loessner M.J."/>
        </authorList>
    </citation>
    <scope>NUCLEOTIDE SEQUENCE [LARGE SCALE GENOMIC DNA]</scope>
</reference>
<keyword evidence="4" id="KW-1185">Reference proteome</keyword>
<evidence type="ECO:0000256" key="2">
    <source>
        <dbReference type="SAM" id="Phobius"/>
    </source>
</evidence>
<dbReference type="GeneID" id="14010471"/>
<dbReference type="RefSeq" id="YP_007004690.1">
    <property type="nucleotide sequence ID" value="NC_019504.1"/>
</dbReference>
<feature type="transmembrane region" description="Helical" evidence="2">
    <location>
        <begin position="12"/>
        <end position="29"/>
    </location>
</feature>
<evidence type="ECO:0000256" key="1">
    <source>
        <dbReference type="SAM" id="MobiDB-lite"/>
    </source>
</evidence>
<feature type="compositionally biased region" description="Low complexity" evidence="1">
    <location>
        <begin position="68"/>
        <end position="77"/>
    </location>
</feature>
<evidence type="ECO:0000313" key="4">
    <source>
        <dbReference type="Proteomes" id="UP000008892"/>
    </source>
</evidence>
<keyword evidence="2" id="KW-0472">Membrane</keyword>